<gene>
    <name evidence="1" type="primary">ARMC4_1</name>
    <name evidence="1" type="ORF">CDAR_103891</name>
</gene>
<organism evidence="1 2">
    <name type="scientific">Caerostris darwini</name>
    <dbReference type="NCBI Taxonomy" id="1538125"/>
    <lineage>
        <taxon>Eukaryota</taxon>
        <taxon>Metazoa</taxon>
        <taxon>Ecdysozoa</taxon>
        <taxon>Arthropoda</taxon>
        <taxon>Chelicerata</taxon>
        <taxon>Arachnida</taxon>
        <taxon>Araneae</taxon>
        <taxon>Araneomorphae</taxon>
        <taxon>Entelegynae</taxon>
        <taxon>Araneoidea</taxon>
        <taxon>Araneidae</taxon>
        <taxon>Caerostris</taxon>
    </lineage>
</organism>
<dbReference type="PANTHER" id="PTHR46241:SF1">
    <property type="entry name" value="OUTER DYNEIN ARM-DOCKING COMPLEX SUBUNIT 2"/>
    <property type="match status" value="1"/>
</dbReference>
<dbReference type="PANTHER" id="PTHR46241">
    <property type="entry name" value="ARMADILLO REPEAT-CONTAINING PROTEIN 4 ARMC4"/>
    <property type="match status" value="1"/>
</dbReference>
<keyword evidence="2" id="KW-1185">Reference proteome</keyword>
<evidence type="ECO:0000313" key="1">
    <source>
        <dbReference type="EMBL" id="GIX68054.1"/>
    </source>
</evidence>
<evidence type="ECO:0000313" key="2">
    <source>
        <dbReference type="Proteomes" id="UP001054837"/>
    </source>
</evidence>
<dbReference type="SMART" id="SM00185">
    <property type="entry name" value="ARM"/>
    <property type="match status" value="4"/>
</dbReference>
<sequence length="505" mass="55954">MVIEASPNSYRRISTLLNYLQGGNITTTTLALVCLYEVITYDAPCLQALIDGKAVKLFLNVIEANFLGVRKCQFAALRCLSKLINCRVLQKDVMSTRGVFLLFRCLNNSDYELMLSAIQMISDISSDPSSWAASRDCGGVQKLINLLNAHQTKLTCTSQTSKSDLLKLKLTVAQYAAKSLSILYKDEENRRVACASNIINVCQFWIRSKHQNVTIPILILLQHLSLASSFRKQVNDSGMITDVLHHLRSNNMELKQAAADLILTVKACIVGTIGTCFKNPVLREMVKKTNGIEVMVSFLQTTYIPLIVNLNDALAKGSDDLEILSQYLQLDAVQLIWSCLKNSDFQVQSSAATALCTILKNIKNSNLQLENSLDGIECIIDLLASKRKELLIPACTLIHNLAKDKNALSVLVEFNVASHLMRLMKTNDKRLLQQLCLAVASCCSFKKGCEKFADCGITPSLLKHLKAKDKPLRITAASALSRIASLPDWCSVVSQNRIIPVRIIK</sequence>
<dbReference type="InterPro" id="IPR016024">
    <property type="entry name" value="ARM-type_fold"/>
</dbReference>
<comment type="caution">
    <text evidence="1">The sequence shown here is derived from an EMBL/GenBank/DDBJ whole genome shotgun (WGS) entry which is preliminary data.</text>
</comment>
<dbReference type="Gene3D" id="1.25.10.10">
    <property type="entry name" value="Leucine-rich Repeat Variant"/>
    <property type="match status" value="2"/>
</dbReference>
<proteinExistence type="predicted"/>
<protein>
    <submittedName>
        <fullName evidence="1">Armadillo repeat-containing protein 4</fullName>
    </submittedName>
</protein>
<dbReference type="InterPro" id="IPR011989">
    <property type="entry name" value="ARM-like"/>
</dbReference>
<dbReference type="InterPro" id="IPR000225">
    <property type="entry name" value="Armadillo"/>
</dbReference>
<dbReference type="AlphaFoldDB" id="A0AAV4MB55"/>
<reference evidence="1 2" key="1">
    <citation type="submission" date="2021-06" db="EMBL/GenBank/DDBJ databases">
        <title>Caerostris darwini draft genome.</title>
        <authorList>
            <person name="Kono N."/>
            <person name="Arakawa K."/>
        </authorList>
    </citation>
    <scope>NUCLEOTIDE SEQUENCE [LARGE SCALE GENOMIC DNA]</scope>
</reference>
<dbReference type="SUPFAM" id="SSF48371">
    <property type="entry name" value="ARM repeat"/>
    <property type="match status" value="1"/>
</dbReference>
<dbReference type="Proteomes" id="UP001054837">
    <property type="component" value="Unassembled WGS sequence"/>
</dbReference>
<accession>A0AAV4MB55</accession>
<name>A0AAV4MB55_9ARAC</name>
<dbReference type="EMBL" id="BPLQ01000149">
    <property type="protein sequence ID" value="GIX68054.1"/>
    <property type="molecule type" value="Genomic_DNA"/>
</dbReference>